<reference evidence="1" key="1">
    <citation type="journal article" date="2019" name="Sci. Rep.">
        <title>Draft genome of Tanacetum cinerariifolium, the natural source of mosquito coil.</title>
        <authorList>
            <person name="Yamashiro T."/>
            <person name="Shiraishi A."/>
            <person name="Satake H."/>
            <person name="Nakayama K."/>
        </authorList>
    </citation>
    <scope>NUCLEOTIDE SEQUENCE</scope>
</reference>
<feature type="non-terminal residue" evidence="1">
    <location>
        <position position="1"/>
    </location>
</feature>
<accession>A0A699X334</accession>
<dbReference type="EMBL" id="BKCJ011794604">
    <property type="protein sequence ID" value="GFD53463.1"/>
    <property type="molecule type" value="Genomic_DNA"/>
</dbReference>
<dbReference type="AlphaFoldDB" id="A0A699X334"/>
<organism evidence="1">
    <name type="scientific">Tanacetum cinerariifolium</name>
    <name type="common">Dalmatian daisy</name>
    <name type="synonym">Chrysanthemum cinerariifolium</name>
    <dbReference type="NCBI Taxonomy" id="118510"/>
    <lineage>
        <taxon>Eukaryota</taxon>
        <taxon>Viridiplantae</taxon>
        <taxon>Streptophyta</taxon>
        <taxon>Embryophyta</taxon>
        <taxon>Tracheophyta</taxon>
        <taxon>Spermatophyta</taxon>
        <taxon>Magnoliopsida</taxon>
        <taxon>eudicotyledons</taxon>
        <taxon>Gunneridae</taxon>
        <taxon>Pentapetalae</taxon>
        <taxon>asterids</taxon>
        <taxon>campanulids</taxon>
        <taxon>Asterales</taxon>
        <taxon>Asteraceae</taxon>
        <taxon>Asteroideae</taxon>
        <taxon>Anthemideae</taxon>
        <taxon>Anthemidinae</taxon>
        <taxon>Tanacetum</taxon>
    </lineage>
</organism>
<proteinExistence type="predicted"/>
<sequence length="56" mass="5576">THALAGAGWHHHDAALLAIGIAARGLQAIGDLHRIGPGGGGRYCQRVNSGAADAVP</sequence>
<comment type="caution">
    <text evidence="1">The sequence shown here is derived from an EMBL/GenBank/DDBJ whole genome shotgun (WGS) entry which is preliminary data.</text>
</comment>
<name>A0A699X334_TANCI</name>
<gene>
    <name evidence="1" type="ORF">Tci_925432</name>
</gene>
<protein>
    <submittedName>
        <fullName evidence="1">Uncharacterized protein</fullName>
    </submittedName>
</protein>
<evidence type="ECO:0000313" key="1">
    <source>
        <dbReference type="EMBL" id="GFD53463.1"/>
    </source>
</evidence>